<feature type="transmembrane region" description="Helical" evidence="8">
    <location>
        <begin position="302"/>
        <end position="321"/>
    </location>
</feature>
<dbReference type="Gene3D" id="1.20.1250.20">
    <property type="entry name" value="MFS general substrate transporter like domains"/>
    <property type="match status" value="1"/>
</dbReference>
<feature type="domain" description="Major facilitator superfamily (MFS) profile" evidence="9">
    <location>
        <begin position="139"/>
        <end position="339"/>
    </location>
</feature>
<evidence type="ECO:0000313" key="11">
    <source>
        <dbReference type="Proteomes" id="UP001189429"/>
    </source>
</evidence>
<evidence type="ECO:0000256" key="2">
    <source>
        <dbReference type="ARBA" id="ARBA00022448"/>
    </source>
</evidence>
<dbReference type="InterPro" id="IPR011701">
    <property type="entry name" value="MFS"/>
</dbReference>
<protein>
    <recommendedName>
        <fullName evidence="9">Major facilitator superfamily (MFS) profile domain-containing protein</fullName>
    </recommendedName>
</protein>
<keyword evidence="2" id="KW-0813">Transport</keyword>
<dbReference type="Proteomes" id="UP001189429">
    <property type="component" value="Unassembled WGS sequence"/>
</dbReference>
<evidence type="ECO:0000256" key="3">
    <source>
        <dbReference type="ARBA" id="ARBA00022692"/>
    </source>
</evidence>
<dbReference type="SUPFAM" id="SSF103473">
    <property type="entry name" value="MFS general substrate transporter"/>
    <property type="match status" value="1"/>
</dbReference>
<keyword evidence="5 8" id="KW-0472">Membrane</keyword>
<organism evidence="10 11">
    <name type="scientific">Prorocentrum cordatum</name>
    <dbReference type="NCBI Taxonomy" id="2364126"/>
    <lineage>
        <taxon>Eukaryota</taxon>
        <taxon>Sar</taxon>
        <taxon>Alveolata</taxon>
        <taxon>Dinophyceae</taxon>
        <taxon>Prorocentrales</taxon>
        <taxon>Prorocentraceae</taxon>
        <taxon>Prorocentrum</taxon>
    </lineage>
</organism>
<dbReference type="InterPro" id="IPR044770">
    <property type="entry name" value="MFS_spinster-like"/>
</dbReference>
<feature type="region of interest" description="Disordered" evidence="7">
    <location>
        <begin position="1"/>
        <end position="20"/>
    </location>
</feature>
<gene>
    <name evidence="10" type="ORF">PCOR1329_LOCUS74956</name>
</gene>
<evidence type="ECO:0000256" key="4">
    <source>
        <dbReference type="ARBA" id="ARBA00022989"/>
    </source>
</evidence>
<sequence>SGIVSTSYSSCSSCPRGTLRRGTCPATLSPCQCPSASPCARASRTTHSVARTPSTPSQGGRRLATSCASSAGREWCRLRRSKGRRPGEDCSGAGCLRCCRHQGRQPLRGRAWCVGQQQKDAGEVRRRQQPAAAAGAGDDPQILVTGGTPTKVSYGDVMEDVPWSDSWGQDASFYNMADGACLYQWEYGILIGFGFTLVFGAGSLFAGWVCDRRSRVVVASASLMVMSVATALQASAHSFLYLLVFRAIIGLAQAFAMPAAISILSDYFVEKQKVAVGVLSVGLYLGSGCASFSLLFAMALGWRWAVLLAGLVGIALAPVLYHTVKEPERTIFNAPCNLQ</sequence>
<evidence type="ECO:0000256" key="5">
    <source>
        <dbReference type="ARBA" id="ARBA00023136"/>
    </source>
</evidence>
<feature type="transmembrane region" description="Helical" evidence="8">
    <location>
        <begin position="240"/>
        <end position="264"/>
    </location>
</feature>
<feature type="compositionally biased region" description="Low complexity" evidence="7">
    <location>
        <begin position="1"/>
        <end position="13"/>
    </location>
</feature>
<feature type="transmembrane region" description="Helical" evidence="8">
    <location>
        <begin position="187"/>
        <end position="209"/>
    </location>
</feature>
<comment type="subcellular location">
    <subcellularLocation>
        <location evidence="1">Membrane</location>
        <topology evidence="1">Multi-pass membrane protein</topology>
    </subcellularLocation>
</comment>
<reference evidence="10" key="1">
    <citation type="submission" date="2023-10" db="EMBL/GenBank/DDBJ databases">
        <authorList>
            <person name="Chen Y."/>
            <person name="Shah S."/>
            <person name="Dougan E. K."/>
            <person name="Thang M."/>
            <person name="Chan C."/>
        </authorList>
    </citation>
    <scope>NUCLEOTIDE SEQUENCE [LARGE SCALE GENOMIC DNA]</scope>
</reference>
<dbReference type="InterPro" id="IPR020846">
    <property type="entry name" value="MFS_dom"/>
</dbReference>
<proteinExistence type="inferred from homology"/>
<comment type="similarity">
    <text evidence="6">Belongs to the major facilitator superfamily. Spinster (TC 2.A.1.49) family.</text>
</comment>
<evidence type="ECO:0000256" key="8">
    <source>
        <dbReference type="SAM" id="Phobius"/>
    </source>
</evidence>
<keyword evidence="4 8" id="KW-1133">Transmembrane helix</keyword>
<evidence type="ECO:0000256" key="7">
    <source>
        <dbReference type="SAM" id="MobiDB-lite"/>
    </source>
</evidence>
<keyword evidence="3 8" id="KW-0812">Transmembrane</keyword>
<dbReference type="PANTHER" id="PTHR23505:SF52">
    <property type="entry name" value="MAJOR FACILITATOR SUPERFAMILY PROTEIN"/>
    <property type="match status" value="1"/>
</dbReference>
<evidence type="ECO:0000313" key="10">
    <source>
        <dbReference type="EMBL" id="CAK0896500.1"/>
    </source>
</evidence>
<dbReference type="EMBL" id="CAUYUJ010020197">
    <property type="protein sequence ID" value="CAK0896500.1"/>
    <property type="molecule type" value="Genomic_DNA"/>
</dbReference>
<feature type="transmembrane region" description="Helical" evidence="8">
    <location>
        <begin position="216"/>
        <end position="234"/>
    </location>
</feature>
<dbReference type="InterPro" id="IPR036259">
    <property type="entry name" value="MFS_trans_sf"/>
</dbReference>
<feature type="compositionally biased region" description="Polar residues" evidence="7">
    <location>
        <begin position="44"/>
        <end position="58"/>
    </location>
</feature>
<dbReference type="PANTHER" id="PTHR23505">
    <property type="entry name" value="SPINSTER"/>
    <property type="match status" value="1"/>
</dbReference>
<keyword evidence="11" id="KW-1185">Reference proteome</keyword>
<feature type="region of interest" description="Disordered" evidence="7">
    <location>
        <begin position="44"/>
        <end position="64"/>
    </location>
</feature>
<comment type="caution">
    <text evidence="10">The sequence shown here is derived from an EMBL/GenBank/DDBJ whole genome shotgun (WGS) entry which is preliminary data.</text>
</comment>
<evidence type="ECO:0000256" key="6">
    <source>
        <dbReference type="ARBA" id="ARBA00024338"/>
    </source>
</evidence>
<accession>A0ABN9XAE3</accession>
<name>A0ABN9XAE3_9DINO</name>
<feature type="transmembrane region" description="Helical" evidence="8">
    <location>
        <begin position="276"/>
        <end position="296"/>
    </location>
</feature>
<feature type="non-terminal residue" evidence="10">
    <location>
        <position position="339"/>
    </location>
</feature>
<evidence type="ECO:0000256" key="1">
    <source>
        <dbReference type="ARBA" id="ARBA00004141"/>
    </source>
</evidence>
<evidence type="ECO:0000259" key="9">
    <source>
        <dbReference type="PROSITE" id="PS50850"/>
    </source>
</evidence>
<dbReference type="PROSITE" id="PS50850">
    <property type="entry name" value="MFS"/>
    <property type="match status" value="1"/>
</dbReference>
<dbReference type="Pfam" id="PF07690">
    <property type="entry name" value="MFS_1"/>
    <property type="match status" value="1"/>
</dbReference>
<feature type="non-terminal residue" evidence="10">
    <location>
        <position position="1"/>
    </location>
</feature>